<dbReference type="EMBL" id="AP017312">
    <property type="protein sequence ID" value="BAU29688.1"/>
    <property type="molecule type" value="Genomic_DNA"/>
</dbReference>
<name>A0A0U4WN61_9BACL</name>
<organism evidence="1 2">
    <name type="scientific">Aneurinibacillus soli</name>
    <dbReference type="NCBI Taxonomy" id="1500254"/>
    <lineage>
        <taxon>Bacteria</taxon>
        <taxon>Bacillati</taxon>
        <taxon>Bacillota</taxon>
        <taxon>Bacilli</taxon>
        <taxon>Bacillales</taxon>
        <taxon>Paenibacillaceae</taxon>
        <taxon>Aneurinibacillus group</taxon>
        <taxon>Aneurinibacillus</taxon>
    </lineage>
</organism>
<accession>A0A0U4WN61</accession>
<dbReference type="RefSeq" id="WP_096467344.1">
    <property type="nucleotide sequence ID" value="NZ_QJSZ01000006.1"/>
</dbReference>
<proteinExistence type="predicted"/>
<dbReference type="AlphaFoldDB" id="A0A0U4WN61"/>
<reference evidence="1 2" key="1">
    <citation type="submission" date="2015-12" db="EMBL/GenBank/DDBJ databases">
        <title>Genome sequence of Aneurinibacillus soli.</title>
        <authorList>
            <person name="Lee J.S."/>
            <person name="Lee K.C."/>
            <person name="Kim K.K."/>
            <person name="Lee B.W."/>
        </authorList>
    </citation>
    <scope>NUCLEOTIDE SEQUENCE [LARGE SCALE GENOMIC DNA]</scope>
    <source>
        <strain evidence="1 2">CB4</strain>
    </source>
</reference>
<protein>
    <submittedName>
        <fullName evidence="1">Uncharacterized protein</fullName>
    </submittedName>
</protein>
<evidence type="ECO:0000313" key="1">
    <source>
        <dbReference type="EMBL" id="BAU29688.1"/>
    </source>
</evidence>
<evidence type="ECO:0000313" key="2">
    <source>
        <dbReference type="Proteomes" id="UP000217696"/>
    </source>
</evidence>
<dbReference type="OrthoDB" id="2964978at2"/>
<dbReference type="KEGG" id="asoc:CB4_03925"/>
<keyword evidence="2" id="KW-1185">Reference proteome</keyword>
<sequence>MFDPTIYENMKVALEGAVYDLDLAGAILVTARKDRVDLATMSREYRIEFQDREARGGEKPAARMTLLASASDLAGEVLELAPIERLGCLLRVSFALYVDSLAECEEIADMLVDVWGGRPEIRQSLSFVYDPEGAPIRYENTVTLDFGRKINEDNVEDLVSIVDHTVLSLRRLSGQE</sequence>
<gene>
    <name evidence="1" type="ORF">CB4_03925</name>
</gene>
<dbReference type="Proteomes" id="UP000217696">
    <property type="component" value="Chromosome"/>
</dbReference>